<protein>
    <submittedName>
        <fullName evidence="1">Uncharacterized protein</fullName>
    </submittedName>
</protein>
<sequence>MAKETWSGIVVRATLAEDGTVPRSSSSGSPDIILAGKTPLEHPEELTLAANYNNAYDNHLYVGWPNFLYVRGKNFTTGDLAGSWSLYWATPNILLYPYLWEKNQLATSSNDKNPKFTIKAGAIGASTDCFTWVPPDTSDHYCMIAVAITADHGNPLAGVTNITDLADTLSKNANIAQRNVQMVRGDAPQVVSYAGYNQGDEGATVDLAVVFENIPKGTSYTIASGTPLNGNILHHDATNTQDNNFKYAWVGQEIPANWTTKFTFTLVFGTDWSGIPPNKPPKVTIRGELVQGTRDRLYHNPSAYHPDPAPHPKTGVLQVRLDEDGGPVKVIVAGSVTTQYTDIGPK</sequence>
<reference evidence="1 2" key="2">
    <citation type="journal article" date="2023" name="Plant Pathol.">
        <title>Dismantling and reorganizing Pseudomonas marginalis sensu#lato.</title>
        <authorList>
            <person name="Sawada H."/>
            <person name="Fujikawa T."/>
            <person name="Satou M."/>
        </authorList>
    </citation>
    <scope>NUCLEOTIDE SEQUENCE [LARGE SCALE GENOMIC DNA]</scope>
    <source>
        <strain evidence="1 2">MAFF 301381</strain>
    </source>
</reference>
<keyword evidence="2" id="KW-1185">Reference proteome</keyword>
<dbReference type="EMBL" id="JAFHKJ010000026">
    <property type="protein sequence ID" value="MBN2975655.1"/>
    <property type="molecule type" value="Genomic_DNA"/>
</dbReference>
<accession>A0A9X0Y936</accession>
<dbReference type="Proteomes" id="UP001154860">
    <property type="component" value="Unassembled WGS sequence"/>
</dbReference>
<comment type="caution">
    <text evidence="1">The sequence shown here is derived from an EMBL/GenBank/DDBJ whole genome shotgun (WGS) entry which is preliminary data.</text>
</comment>
<evidence type="ECO:0000313" key="2">
    <source>
        <dbReference type="Proteomes" id="UP001154860"/>
    </source>
</evidence>
<dbReference type="AlphaFoldDB" id="A0A9X0Y936"/>
<evidence type="ECO:0000313" key="1">
    <source>
        <dbReference type="EMBL" id="MBN2975655.1"/>
    </source>
</evidence>
<reference evidence="1 2" key="1">
    <citation type="journal article" date="2021" name="Int. J. Syst. Evol. Microbiol.">
        <title>Pseudomonas lactucae sp. nov., a pathogen causing bacterial rot of lettuce in Japan.</title>
        <authorList>
            <person name="Sawada H."/>
            <person name="Fujikawa T."/>
            <person name="Satou M."/>
        </authorList>
    </citation>
    <scope>NUCLEOTIDE SEQUENCE [LARGE SCALE GENOMIC DNA]</scope>
    <source>
        <strain evidence="1 2">MAFF 301381</strain>
    </source>
</reference>
<name>A0A9X0Y936_9PSED</name>
<dbReference type="RefSeq" id="WP_205491306.1">
    <property type="nucleotide sequence ID" value="NZ_JAFHKI010000138.1"/>
</dbReference>
<proteinExistence type="predicted"/>
<gene>
    <name evidence="1" type="ORF">JWR99_06535</name>
</gene>
<organism evidence="1 2">
    <name type="scientific">Pseudomonas lactucae</name>
    <dbReference type="NCBI Taxonomy" id="2813360"/>
    <lineage>
        <taxon>Bacteria</taxon>
        <taxon>Pseudomonadati</taxon>
        <taxon>Pseudomonadota</taxon>
        <taxon>Gammaproteobacteria</taxon>
        <taxon>Pseudomonadales</taxon>
        <taxon>Pseudomonadaceae</taxon>
        <taxon>Pseudomonas</taxon>
    </lineage>
</organism>